<protein>
    <recommendedName>
        <fullName evidence="3">UspA domain-containing protein</fullName>
    </recommendedName>
</protein>
<dbReference type="RefSeq" id="WP_148339421.1">
    <property type="nucleotide sequence ID" value="NZ_LR699119.1"/>
</dbReference>
<keyword evidence="2" id="KW-1185">Reference proteome</keyword>
<evidence type="ECO:0008006" key="3">
    <source>
        <dbReference type="Google" id="ProtNLM"/>
    </source>
</evidence>
<dbReference type="AlphaFoldDB" id="A0A5E4PH15"/>
<dbReference type="Gene3D" id="3.40.50.620">
    <property type="entry name" value="HUPs"/>
    <property type="match status" value="1"/>
</dbReference>
<dbReference type="OrthoDB" id="9883493at2"/>
<accession>A0A5E4PH15</accession>
<sequence length="143" mass="16402">MDRKKQVLIVTNAITEAEVLQIRTAFSSETAPQMDIKLSLVHVIPHLPTCYFNIPSMGMLVEKYYDEAKESLSQVGKHLGIAKKDQWLISGKIRTEVLRLANKLNSSFILASSQQIQELQRSLFFKNIHQYAFIKNINQLKQI</sequence>
<dbReference type="EMBL" id="LR699119">
    <property type="protein sequence ID" value="VVC76184.1"/>
    <property type="molecule type" value="Genomic_DNA"/>
</dbReference>
<evidence type="ECO:0000313" key="2">
    <source>
        <dbReference type="Proteomes" id="UP000324194"/>
    </source>
</evidence>
<name>A0A5E4PH15_9COXI</name>
<dbReference type="Proteomes" id="UP000324194">
    <property type="component" value="Chromosome 1"/>
</dbReference>
<proteinExistence type="predicted"/>
<dbReference type="SUPFAM" id="SSF52402">
    <property type="entry name" value="Adenine nucleotide alpha hydrolases-like"/>
    <property type="match status" value="1"/>
</dbReference>
<dbReference type="InterPro" id="IPR014729">
    <property type="entry name" value="Rossmann-like_a/b/a_fold"/>
</dbReference>
<gene>
    <name evidence="1" type="ORF">AQUSIP_14900</name>
</gene>
<dbReference type="KEGG" id="asip:AQUSIP_14900"/>
<reference evidence="1 2" key="1">
    <citation type="submission" date="2019-08" db="EMBL/GenBank/DDBJ databases">
        <authorList>
            <person name="Guy L."/>
        </authorList>
    </citation>
    <scope>NUCLEOTIDE SEQUENCE [LARGE SCALE GENOMIC DNA]</scope>
    <source>
        <strain evidence="1 2">SGT-108</strain>
    </source>
</reference>
<evidence type="ECO:0000313" key="1">
    <source>
        <dbReference type="EMBL" id="VVC76184.1"/>
    </source>
</evidence>
<organism evidence="1 2">
    <name type="scientific">Aquicella siphonis</name>
    <dbReference type="NCBI Taxonomy" id="254247"/>
    <lineage>
        <taxon>Bacteria</taxon>
        <taxon>Pseudomonadati</taxon>
        <taxon>Pseudomonadota</taxon>
        <taxon>Gammaproteobacteria</taxon>
        <taxon>Legionellales</taxon>
        <taxon>Coxiellaceae</taxon>
        <taxon>Aquicella</taxon>
    </lineage>
</organism>